<dbReference type="InterPro" id="IPR007060">
    <property type="entry name" value="FtsL/DivIC"/>
</dbReference>
<protein>
    <submittedName>
        <fullName evidence="1">Septum formation initiator</fullName>
    </submittedName>
</protein>
<dbReference type="Proteomes" id="UP000037643">
    <property type="component" value="Chromosome"/>
</dbReference>
<reference evidence="1 2" key="1">
    <citation type="submission" date="2015-06" db="EMBL/GenBank/DDBJ databases">
        <authorList>
            <person name="Kim K.M."/>
        </authorList>
    </citation>
    <scope>NUCLEOTIDE SEQUENCE [LARGE SCALE GENOMIC DNA]</scope>
    <source>
        <strain evidence="1 2">KCTC 22370</strain>
    </source>
</reference>
<name>A0A0G3X9P3_9SPHN</name>
<dbReference type="RefSeq" id="WP_047806139.1">
    <property type="nucleotide sequence ID" value="NZ_CP011805.1"/>
</dbReference>
<accession>A0A0G3X9P3</accession>
<sequence>MTREGHKITLPKEKVTQGLALAVLLLLMALAIAGPSGLLAWGENAHLLQQRQARITALMEERDALRNRVDLLDPAHADPDLVGEQLRQNFNVVHPDEVVLILDEQEK</sequence>
<dbReference type="Pfam" id="PF04977">
    <property type="entry name" value="DivIC"/>
    <property type="match status" value="1"/>
</dbReference>
<dbReference type="STRING" id="543877.AM2010_987"/>
<organism evidence="1 2">
    <name type="scientific">Pelagerythrobacter marensis</name>
    <dbReference type="NCBI Taxonomy" id="543877"/>
    <lineage>
        <taxon>Bacteria</taxon>
        <taxon>Pseudomonadati</taxon>
        <taxon>Pseudomonadota</taxon>
        <taxon>Alphaproteobacteria</taxon>
        <taxon>Sphingomonadales</taxon>
        <taxon>Erythrobacteraceae</taxon>
        <taxon>Pelagerythrobacter</taxon>
    </lineage>
</organism>
<keyword evidence="2" id="KW-1185">Reference proteome</keyword>
<dbReference type="EMBL" id="CP011805">
    <property type="protein sequence ID" value="AKM07063.1"/>
    <property type="molecule type" value="Genomic_DNA"/>
</dbReference>
<dbReference type="OrthoDB" id="9815600at2"/>
<dbReference type="PATRIC" id="fig|543877.4.peg.997"/>
<evidence type="ECO:0000313" key="1">
    <source>
        <dbReference type="EMBL" id="AKM07063.1"/>
    </source>
</evidence>
<dbReference type="KEGG" id="amx:AM2010_987"/>
<dbReference type="AlphaFoldDB" id="A0A0G3X9P3"/>
<gene>
    <name evidence="1" type="ORF">AM2010_987</name>
</gene>
<evidence type="ECO:0000313" key="2">
    <source>
        <dbReference type="Proteomes" id="UP000037643"/>
    </source>
</evidence>
<proteinExistence type="predicted"/>